<organism evidence="1 2">
    <name type="scientific">Trichinella nelsoni</name>
    <dbReference type="NCBI Taxonomy" id="6336"/>
    <lineage>
        <taxon>Eukaryota</taxon>
        <taxon>Metazoa</taxon>
        <taxon>Ecdysozoa</taxon>
        <taxon>Nematoda</taxon>
        <taxon>Enoplea</taxon>
        <taxon>Dorylaimia</taxon>
        <taxon>Trichinellida</taxon>
        <taxon>Trichinellidae</taxon>
        <taxon>Trichinella</taxon>
    </lineage>
</organism>
<dbReference type="EMBL" id="JYDL01000048">
    <property type="protein sequence ID" value="KRX20501.1"/>
    <property type="molecule type" value="Genomic_DNA"/>
</dbReference>
<comment type="caution">
    <text evidence="1">The sequence shown here is derived from an EMBL/GenBank/DDBJ whole genome shotgun (WGS) entry which is preliminary data.</text>
</comment>
<dbReference type="Proteomes" id="UP000054630">
    <property type="component" value="Unassembled WGS sequence"/>
</dbReference>
<proteinExistence type="predicted"/>
<feature type="non-terminal residue" evidence="1">
    <location>
        <position position="64"/>
    </location>
</feature>
<dbReference type="AlphaFoldDB" id="A0A0V0S1Z8"/>
<keyword evidence="2" id="KW-1185">Reference proteome</keyword>
<name>A0A0V0S1Z8_9BILA</name>
<protein>
    <submittedName>
        <fullName evidence="1">Uncharacterized protein</fullName>
    </submittedName>
</protein>
<accession>A0A0V0S1Z8</accession>
<sequence>MLGKKNFLYVMNDKIRFKFQEIIRLSVYQMEIFEGARLADGELFQSGHARSGEQVENMGCESSV</sequence>
<evidence type="ECO:0000313" key="2">
    <source>
        <dbReference type="Proteomes" id="UP000054630"/>
    </source>
</evidence>
<evidence type="ECO:0000313" key="1">
    <source>
        <dbReference type="EMBL" id="KRX20501.1"/>
    </source>
</evidence>
<reference evidence="1 2" key="1">
    <citation type="submission" date="2015-01" db="EMBL/GenBank/DDBJ databases">
        <title>Evolution of Trichinella species and genotypes.</title>
        <authorList>
            <person name="Korhonen P.K."/>
            <person name="Edoardo P."/>
            <person name="Giuseppe L.R."/>
            <person name="Gasser R.B."/>
        </authorList>
    </citation>
    <scope>NUCLEOTIDE SEQUENCE [LARGE SCALE GENOMIC DNA]</scope>
    <source>
        <strain evidence="1">ISS37</strain>
    </source>
</reference>
<dbReference type="STRING" id="6336.A0A0V0S1Z8"/>
<gene>
    <name evidence="1" type="ORF">T07_756</name>
</gene>